<keyword evidence="3" id="KW-1185">Reference proteome</keyword>
<dbReference type="Proteomes" id="UP000500826">
    <property type="component" value="Chromosome"/>
</dbReference>
<evidence type="ECO:0000313" key="3">
    <source>
        <dbReference type="Proteomes" id="UP000500826"/>
    </source>
</evidence>
<dbReference type="SUPFAM" id="SSF49354">
    <property type="entry name" value="PapD-like"/>
    <property type="match status" value="1"/>
</dbReference>
<feature type="domain" description="Pili assembly chaperone N-terminal" evidence="1">
    <location>
        <begin position="7"/>
        <end position="77"/>
    </location>
</feature>
<sequence length="180" mass="19001">MQLSDDDALVVFPASFTLAPKATQNIRVGTSQRPAEIEKTWRIVLEELPDPNAPARPGATINVLSMISVPVFMPPAAPRKDLQLAWAGAAGNKAGVTLANGGNAHELVGAVTVAALRGAEAQTPVRVEGWYVLPGQRRAYSFEQATPWCAPGVTGFELVAADTNGQALTRRTVDAAEACR</sequence>
<dbReference type="EMBL" id="CP053418">
    <property type="protein sequence ID" value="QJW83737.1"/>
    <property type="molecule type" value="Genomic_DNA"/>
</dbReference>
<name>A0ABX6P206_9BURK</name>
<reference evidence="2 3" key="1">
    <citation type="submission" date="2020-05" db="EMBL/GenBank/DDBJ databases">
        <title>Ramlibacter rhizophilus sp. nov., isolated from rhizosphere soil of national flower Mugunghwa from South Korea.</title>
        <authorList>
            <person name="Zheng-Fei Y."/>
            <person name="Huan T."/>
        </authorList>
    </citation>
    <scope>NUCLEOTIDE SEQUENCE [LARGE SCALE GENOMIC DNA]</scope>
    <source>
        <strain evidence="2 3">H242</strain>
    </source>
</reference>
<evidence type="ECO:0000313" key="2">
    <source>
        <dbReference type="EMBL" id="QJW83737.1"/>
    </source>
</evidence>
<dbReference type="InterPro" id="IPR013783">
    <property type="entry name" value="Ig-like_fold"/>
</dbReference>
<organism evidence="2 3">
    <name type="scientific">Ramlibacter terrae</name>
    <dbReference type="NCBI Taxonomy" id="2732511"/>
    <lineage>
        <taxon>Bacteria</taxon>
        <taxon>Pseudomonadati</taxon>
        <taxon>Pseudomonadota</taxon>
        <taxon>Betaproteobacteria</taxon>
        <taxon>Burkholderiales</taxon>
        <taxon>Comamonadaceae</taxon>
        <taxon>Ramlibacter</taxon>
    </lineage>
</organism>
<dbReference type="InterPro" id="IPR016147">
    <property type="entry name" value="Pili_assmbl_chaperone_N"/>
</dbReference>
<dbReference type="PANTHER" id="PTHR30251:SF4">
    <property type="entry name" value="SLR1668 PROTEIN"/>
    <property type="match status" value="1"/>
</dbReference>
<dbReference type="Pfam" id="PF00345">
    <property type="entry name" value="PapD_N"/>
    <property type="match status" value="1"/>
</dbReference>
<dbReference type="Gene3D" id="2.60.40.10">
    <property type="entry name" value="Immunoglobulins"/>
    <property type="match status" value="1"/>
</dbReference>
<gene>
    <name evidence="2" type="ORF">HK414_06020</name>
</gene>
<protein>
    <submittedName>
        <fullName evidence="2">Molecular chaperone</fullName>
    </submittedName>
</protein>
<dbReference type="InterPro" id="IPR050643">
    <property type="entry name" value="Periplasmic_pilus_chap"/>
</dbReference>
<evidence type="ECO:0000259" key="1">
    <source>
        <dbReference type="Pfam" id="PF00345"/>
    </source>
</evidence>
<accession>A0ABX6P206</accession>
<dbReference type="InterPro" id="IPR008962">
    <property type="entry name" value="PapD-like_sf"/>
</dbReference>
<proteinExistence type="predicted"/>
<dbReference type="PANTHER" id="PTHR30251">
    <property type="entry name" value="PILUS ASSEMBLY CHAPERONE"/>
    <property type="match status" value="1"/>
</dbReference>